<keyword evidence="1" id="KW-0479">Metal-binding</keyword>
<dbReference type="Gene3D" id="4.10.60.10">
    <property type="entry name" value="Zinc finger, CCHC-type"/>
    <property type="match status" value="1"/>
</dbReference>
<proteinExistence type="predicted"/>
<dbReference type="WBParaSite" id="ACRNAN_scaffold7527.g19651.t1">
    <property type="protein sequence ID" value="ACRNAN_scaffold7527.g19651.t1"/>
    <property type="gene ID" value="ACRNAN_scaffold7527.g19651"/>
</dbReference>
<dbReference type="SMART" id="SM00343">
    <property type="entry name" value="ZnF_C2HC"/>
    <property type="match status" value="7"/>
</dbReference>
<feature type="region of interest" description="Disordered" evidence="2">
    <location>
        <begin position="390"/>
        <end position="442"/>
    </location>
</feature>
<dbReference type="Pfam" id="PF14392">
    <property type="entry name" value="zf-CCHC_4"/>
    <property type="match status" value="4"/>
</dbReference>
<dbReference type="GO" id="GO:0008270">
    <property type="term" value="F:zinc ion binding"/>
    <property type="evidence" value="ECO:0007669"/>
    <property type="project" value="UniProtKB-KW"/>
</dbReference>
<reference evidence="5" key="1">
    <citation type="submission" date="2022-11" db="UniProtKB">
        <authorList>
            <consortium name="WormBaseParasite"/>
        </authorList>
    </citation>
    <scope>IDENTIFICATION</scope>
</reference>
<evidence type="ECO:0000313" key="4">
    <source>
        <dbReference type="Proteomes" id="UP000887540"/>
    </source>
</evidence>
<feature type="compositionally biased region" description="Low complexity" evidence="2">
    <location>
        <begin position="1155"/>
        <end position="1171"/>
    </location>
</feature>
<dbReference type="InterPro" id="IPR025836">
    <property type="entry name" value="Zn_knuckle_CX2CX4HX4C"/>
</dbReference>
<feature type="domain" description="CCHC-type" evidence="3">
    <location>
        <begin position="997"/>
        <end position="1011"/>
    </location>
</feature>
<name>A0A914EFQ4_9BILA</name>
<dbReference type="PROSITE" id="PS50158">
    <property type="entry name" value="ZF_CCHC"/>
    <property type="match status" value="2"/>
</dbReference>
<evidence type="ECO:0000313" key="5">
    <source>
        <dbReference type="WBParaSite" id="ACRNAN_scaffold7527.g19651.t1"/>
    </source>
</evidence>
<sequence length="1394" mass="157929">MASTSIRANAQTSTFMGQNMVYSTLQPQMTTRPPQNSSMGLPPMFQTLPVPNLPLVPTPFGIFQSYLLPNAQNFRLEPAYNIYIDATTGFYYDSAKNHYYNPVTEQWTFWSSTYNCYIPVAGGNIFQKKQLEEQERQHFQLYLQNFSNYSSGMASVGSSLVPPPPPPPQHTMVQSFVPPPPQPPILFPLDVSASFNSGTGSSLPTMPVVVIPQIDQDIHPNRLCQTLQEVMKVAQDQKDYISTTLACSNRLNLEEKNILSHFIAQLQQLRRYINTERDKIPPHAVFASTTFKNLANDVFRSIMEQNEYFKNILKGRIVDREAMVLQEMEQSILRYGASLTIPPLMPFGAHASNEDIIQNNNALNLLEAAAKAQIEAKNIIEAKKSKLPEKPVISPNLMQIPHKGSKSNKKSATTKPSTSSKSSKKKKSSNSKHSGTLTKEEYLKEITGEDPLSRRLKKIAPDGKITKDHLRVCTRCSQLGHTSKFCDNQHTATTALVNKVLKLAEMYRRYHNVGKKEQELEEGEVRSEGEKSTTSTGESVVEIASTKVKKCPTFTSSSTKESKITHAPKNPLEPLITQLNKIAPNDKITMKHLQLCVNCGKVGHLGYSCPHVWKEVEMKKLQEMVKLIDQYKKEFKIKDDKVDKHKLGNLLRAPKYPEPVINGKDPLSLQITRLEFQHRQLTTTLWKDSIKNASNIETDPKIKEALQTLIKMNNISMKKEKFFNIVKNSLKNTSTTFAQRLWNRIEKWFEILCGQKKISPIFKAIEAISHFCTNCAQIGHKSNTCNAPIYARANEEDITLMKELLKLYEEKLYIKQLRSKAFETSKSSSSSSSRSHSPEHVEKVSIKKKKSPRKMSHALDGNNPLCEQLKELAPNGKVKRSHMVLCMNCAKIGHLSSSCDAPENFLDKQLEVKLKEMTSLIRNYVSRIKNGELPSFYSDDDNTYVDFDDEFVEISSESDDMPNLFEVMGPLDEDPFEVQLKELAPHGNITEKHLQLCVKCAKIGHLEENCPMKSKIWFTHASREKIEKMQKLIKEYKSLKLSPRKSKQIKKEEKPLKDLTISDISKFRFESFNWQLETIKSHGELTPEILIICENCSRIGHSENNCTNIRIIQRNAVHEMKFLLQLFLEQKSLSGKEKSYQLELNNLGILKTSATATTSSSTNEEGECSTSDSDFCEIIDNPTERPIKNISDDSQDKLEEYYEDHDMAFDESILTPPKKLEKITIRITNSLSSMGGELDSSEIQGASTSDNTLIEENQQETSSQPPVVSAPFKLEPFVEKIHALIFEGNLGAIKICTNCAEFGHEDNECQVGKIDGVEEKIDQIYKLVQLYVSELEPTPSPESPQKEKNTNEEMEVMESILDPMDKEEKVDSGQEEMEIKNLLNNIVDLVDSTY</sequence>
<evidence type="ECO:0000259" key="3">
    <source>
        <dbReference type="PROSITE" id="PS50158"/>
    </source>
</evidence>
<keyword evidence="1" id="KW-0863">Zinc-finger</keyword>
<accession>A0A914EFQ4</accession>
<organism evidence="4 5">
    <name type="scientific">Acrobeloides nanus</name>
    <dbReference type="NCBI Taxonomy" id="290746"/>
    <lineage>
        <taxon>Eukaryota</taxon>
        <taxon>Metazoa</taxon>
        <taxon>Ecdysozoa</taxon>
        <taxon>Nematoda</taxon>
        <taxon>Chromadorea</taxon>
        <taxon>Rhabditida</taxon>
        <taxon>Tylenchina</taxon>
        <taxon>Cephalobomorpha</taxon>
        <taxon>Cephaloboidea</taxon>
        <taxon>Cephalobidae</taxon>
        <taxon>Acrobeloides</taxon>
    </lineage>
</organism>
<feature type="compositionally biased region" description="Low complexity" evidence="2">
    <location>
        <begin position="410"/>
        <end position="421"/>
    </location>
</feature>
<feature type="domain" description="CCHC-type" evidence="3">
    <location>
        <begin position="596"/>
        <end position="610"/>
    </location>
</feature>
<feature type="region of interest" description="Disordered" evidence="2">
    <location>
        <begin position="825"/>
        <end position="862"/>
    </location>
</feature>
<dbReference type="GO" id="GO:0003676">
    <property type="term" value="F:nucleic acid binding"/>
    <property type="evidence" value="ECO:0007669"/>
    <property type="project" value="InterPro"/>
</dbReference>
<feature type="compositionally biased region" description="Basic residues" evidence="2">
    <location>
        <begin position="846"/>
        <end position="856"/>
    </location>
</feature>
<keyword evidence="1" id="KW-0862">Zinc</keyword>
<feature type="compositionally biased region" description="Low complexity" evidence="2">
    <location>
        <begin position="825"/>
        <end position="835"/>
    </location>
</feature>
<dbReference type="PANTHER" id="PTHR23002">
    <property type="entry name" value="ZINC FINGER CCHC DOMAIN CONTAINING PROTEIN"/>
    <property type="match status" value="1"/>
</dbReference>
<dbReference type="InterPro" id="IPR001878">
    <property type="entry name" value="Znf_CCHC"/>
</dbReference>
<dbReference type="InterPro" id="IPR041591">
    <property type="entry name" value="OCRE"/>
</dbReference>
<feature type="compositionally biased region" description="Basic and acidic residues" evidence="2">
    <location>
        <begin position="836"/>
        <end position="845"/>
    </location>
</feature>
<keyword evidence="4" id="KW-1185">Reference proteome</keyword>
<feature type="region of interest" description="Disordered" evidence="2">
    <location>
        <begin position="1155"/>
        <end position="1174"/>
    </location>
</feature>
<dbReference type="Pfam" id="PF17780">
    <property type="entry name" value="OCRE"/>
    <property type="match status" value="1"/>
</dbReference>
<feature type="compositionally biased region" description="Basic and acidic residues" evidence="2">
    <location>
        <begin position="517"/>
        <end position="531"/>
    </location>
</feature>
<dbReference type="InterPro" id="IPR051714">
    <property type="entry name" value="Znf_CCHC_NABP"/>
</dbReference>
<evidence type="ECO:0000256" key="2">
    <source>
        <dbReference type="SAM" id="MobiDB-lite"/>
    </source>
</evidence>
<protein>
    <submittedName>
        <fullName evidence="5">CCHC-type domain-containing protein</fullName>
    </submittedName>
</protein>
<dbReference type="Proteomes" id="UP000887540">
    <property type="component" value="Unplaced"/>
</dbReference>
<evidence type="ECO:0000256" key="1">
    <source>
        <dbReference type="PROSITE-ProRule" id="PRU00047"/>
    </source>
</evidence>
<feature type="region of interest" description="Disordered" evidence="2">
    <location>
        <begin position="517"/>
        <end position="539"/>
    </location>
</feature>